<keyword evidence="2" id="KW-1185">Reference proteome</keyword>
<comment type="caution">
    <text evidence="1">The sequence shown here is derived from an EMBL/GenBank/DDBJ whole genome shotgun (WGS) entry which is preliminary data.</text>
</comment>
<dbReference type="PANTHER" id="PTHR34487">
    <property type="entry name" value="ACYL-ACP THIOESTERASE"/>
    <property type="match status" value="1"/>
</dbReference>
<proteinExistence type="predicted"/>
<sequence>MERMVTSTMTWYLEKNNISIEEQAGFRRGSMAKSSSALKNSVVVNSLLKSWNATNLRYEESPHPTVLLRIPGLTHESFDRNWNPKATSLMQTSATARAYVFHTALPATTAGAKEGHETEEKYFLDWLRLTEEFLVFVSSSELVISRALYENNVQKWPLDMRFVLGNVGNRTITSTNEFYTCDGDCNKLLWTNTTQFVAVDKTTRKAAKLPDWYLSKYKGKGYMDKGLIVKPFSRPDVTYVHPHVVQWKDTDNYKHTNWTSYVRWATDALHAALLLQSPSLPSHYSPYTTTGDSVTSTAKAALHGITEDIIARGLQKMHIVYLRECLQGESVEIHVWQNSREEKELVYFSVVKDGEDVCQIKFWFFT</sequence>
<accession>A0AAV4IN37</accession>
<evidence type="ECO:0000313" key="2">
    <source>
        <dbReference type="Proteomes" id="UP000762676"/>
    </source>
</evidence>
<dbReference type="InterPro" id="IPR029069">
    <property type="entry name" value="HotDog_dom_sf"/>
</dbReference>
<dbReference type="Proteomes" id="UP000762676">
    <property type="component" value="Unassembled WGS sequence"/>
</dbReference>
<dbReference type="PANTHER" id="PTHR34487:SF1">
    <property type="entry name" value="ACYL-ACP THIOESTERASE"/>
    <property type="match status" value="1"/>
</dbReference>
<organism evidence="1 2">
    <name type="scientific">Elysia marginata</name>
    <dbReference type="NCBI Taxonomy" id="1093978"/>
    <lineage>
        <taxon>Eukaryota</taxon>
        <taxon>Metazoa</taxon>
        <taxon>Spiralia</taxon>
        <taxon>Lophotrochozoa</taxon>
        <taxon>Mollusca</taxon>
        <taxon>Gastropoda</taxon>
        <taxon>Heterobranchia</taxon>
        <taxon>Euthyneura</taxon>
        <taxon>Panpulmonata</taxon>
        <taxon>Sacoglossa</taxon>
        <taxon>Placobranchoidea</taxon>
        <taxon>Plakobranchidae</taxon>
        <taxon>Elysia</taxon>
    </lineage>
</organism>
<evidence type="ECO:0000313" key="1">
    <source>
        <dbReference type="EMBL" id="GFS11581.1"/>
    </source>
</evidence>
<dbReference type="SUPFAM" id="SSF54637">
    <property type="entry name" value="Thioesterase/thiol ester dehydrase-isomerase"/>
    <property type="match status" value="1"/>
</dbReference>
<gene>
    <name evidence="1" type="ORF">ElyMa_001351100</name>
</gene>
<name>A0AAV4IN37_9GAST</name>
<dbReference type="EMBL" id="BMAT01002678">
    <property type="protein sequence ID" value="GFS11581.1"/>
    <property type="molecule type" value="Genomic_DNA"/>
</dbReference>
<protein>
    <submittedName>
        <fullName evidence="1">Uncharacterized protein</fullName>
    </submittedName>
</protein>
<dbReference type="Gene3D" id="3.10.129.10">
    <property type="entry name" value="Hotdog Thioesterase"/>
    <property type="match status" value="1"/>
</dbReference>
<reference evidence="1 2" key="1">
    <citation type="journal article" date="2021" name="Elife">
        <title>Chloroplast acquisition without the gene transfer in kleptoplastic sea slugs, Plakobranchus ocellatus.</title>
        <authorList>
            <person name="Maeda T."/>
            <person name="Takahashi S."/>
            <person name="Yoshida T."/>
            <person name="Shimamura S."/>
            <person name="Takaki Y."/>
            <person name="Nagai Y."/>
            <person name="Toyoda A."/>
            <person name="Suzuki Y."/>
            <person name="Arimoto A."/>
            <person name="Ishii H."/>
            <person name="Satoh N."/>
            <person name="Nishiyama T."/>
            <person name="Hasebe M."/>
            <person name="Maruyama T."/>
            <person name="Minagawa J."/>
            <person name="Obokata J."/>
            <person name="Shigenobu S."/>
        </authorList>
    </citation>
    <scope>NUCLEOTIDE SEQUENCE [LARGE SCALE GENOMIC DNA]</scope>
</reference>
<dbReference type="AlphaFoldDB" id="A0AAV4IN37"/>